<reference evidence="1 2" key="2">
    <citation type="journal article" date="2011" name="Nucleic Acids Res.">
        <title>Insights into the evolution of Archaea and eukaryotic protein modifier systems revealed by the genome of a novel archaeal group.</title>
        <authorList>
            <person name="Nunoura T."/>
            <person name="Takaki Y."/>
            <person name="Kakuta J."/>
            <person name="Nishi S."/>
            <person name="Sugahara J."/>
            <person name="Kazama H."/>
            <person name="Chee G."/>
            <person name="Hattori M."/>
            <person name="Kanai A."/>
            <person name="Atomi H."/>
            <person name="Takai K."/>
            <person name="Takami H."/>
        </authorList>
    </citation>
    <scope>NUCLEOTIDE SEQUENCE [LARGE SCALE GENOMIC DNA]</scope>
</reference>
<organism evidence="1 2">
    <name type="scientific">Caldiarchaeum subterraneum</name>
    <dbReference type="NCBI Taxonomy" id="311458"/>
    <lineage>
        <taxon>Archaea</taxon>
        <taxon>Nitrososphaerota</taxon>
        <taxon>Candidatus Caldarchaeales</taxon>
        <taxon>Candidatus Caldarchaeaceae</taxon>
        <taxon>Candidatus Caldarchaeum</taxon>
    </lineage>
</organism>
<dbReference type="PANTHER" id="PTHR33254:SF4">
    <property type="entry name" value="4-HYDROXY-4-METHYL-2-OXOGLUTARATE ALDOLASE 3-RELATED"/>
    <property type="match status" value="1"/>
</dbReference>
<dbReference type="Pfam" id="PF03737">
    <property type="entry name" value="RraA-like"/>
    <property type="match status" value="1"/>
</dbReference>
<reference evidence="1 2" key="1">
    <citation type="journal article" date="2005" name="Environ. Microbiol.">
        <title>Genetic and functional properties of uncultivated thermophilic crenarchaeotes from a subsurface gold mine as revealed by analysis of genome fragments.</title>
        <authorList>
            <person name="Nunoura T."/>
            <person name="Hirayama H."/>
            <person name="Takami H."/>
            <person name="Oida H."/>
            <person name="Nishi S."/>
            <person name="Shimamura S."/>
            <person name="Suzuki Y."/>
            <person name="Inagaki F."/>
            <person name="Takai K."/>
            <person name="Nealson K.H."/>
            <person name="Horikoshi K."/>
        </authorList>
    </citation>
    <scope>NUCLEOTIDE SEQUENCE [LARGE SCALE GENOMIC DNA]</scope>
</reference>
<dbReference type="GO" id="GO:0032259">
    <property type="term" value="P:methylation"/>
    <property type="evidence" value="ECO:0007669"/>
    <property type="project" value="UniProtKB-KW"/>
</dbReference>
<proteinExistence type="predicted"/>
<accession>E6N3S7</accession>
<evidence type="ECO:0000313" key="1">
    <source>
        <dbReference type="EMBL" id="BAJ46983.1"/>
    </source>
</evidence>
<dbReference type="SUPFAM" id="SSF89562">
    <property type="entry name" value="RraA-like"/>
    <property type="match status" value="1"/>
</dbReference>
<gene>
    <name evidence="1" type="ORF">HGMM_F40C01C24</name>
</gene>
<dbReference type="InterPro" id="IPR005493">
    <property type="entry name" value="RraA/RraA-like"/>
</dbReference>
<keyword evidence="1" id="KW-0489">Methyltransferase</keyword>
<dbReference type="PANTHER" id="PTHR33254">
    <property type="entry name" value="4-HYDROXY-4-METHYL-2-OXOGLUTARATE ALDOLASE 3-RELATED"/>
    <property type="match status" value="1"/>
</dbReference>
<dbReference type="GO" id="GO:0008168">
    <property type="term" value="F:methyltransferase activity"/>
    <property type="evidence" value="ECO:0007669"/>
    <property type="project" value="UniProtKB-KW"/>
</dbReference>
<evidence type="ECO:0000313" key="2">
    <source>
        <dbReference type="Proteomes" id="UP000008120"/>
    </source>
</evidence>
<dbReference type="InterPro" id="IPR036704">
    <property type="entry name" value="RraA/RraA-like_sf"/>
</dbReference>
<name>E6N3S7_CALS0</name>
<dbReference type="EMBL" id="AP011751">
    <property type="protein sequence ID" value="BAJ46983.1"/>
    <property type="molecule type" value="Genomic_DNA"/>
</dbReference>
<protein>
    <submittedName>
        <fullName evidence="1">Dimethylmenaquinone methyltransferase</fullName>
    </submittedName>
</protein>
<dbReference type="AlphaFoldDB" id="E6N3S7"/>
<dbReference type="Proteomes" id="UP000008120">
    <property type="component" value="Chromosome"/>
</dbReference>
<keyword evidence="1" id="KW-0808">Transferase</keyword>
<dbReference type="Gene3D" id="3.50.30.40">
    <property type="entry name" value="Ribonuclease E inhibitor RraA/RraA-like"/>
    <property type="match status" value="1"/>
</dbReference>
<sequence length="225" mass="24690">MWVIMAMSRLSERLFSLYVPAVADVLDDMGYTNQVLNCMPRPLYPDVKLAGPAVTVSTYWYSSYKSGERDVESLASIFDVCYDGCVVVVATGGRKDAACWGELMSNAARAKGAVGAVLDGAIRDVPKIYEIAPPFQVFSTGFTPADSKGRVEFGEKQIEIVVGGVRVRPGDIVFGDFDGVVIIPQEIAEEVVAAAEDKVRRESGFREAIRRGEDFRKSVERYKVI</sequence>
<dbReference type="CDD" id="cd16841">
    <property type="entry name" value="RraA_family"/>
    <property type="match status" value="1"/>
</dbReference>